<sequence length="453" mass="50900">MSMLKPKSTTPSTLIYRHPCITGVVCCVVFIFLIEICLPYCFYRLLKSEIQNDYVAKQDFRPYFRNKFRSEDIREEMIRILRECENYMISTRNKRSTNDTENQFPISEKVRDDYCKKIHRFCPSGQLGMPGLQGIKGEPGYPGLRGQKGDPPVVALAEAGVHGRYPFNGQKGDKGDPGYPGTHCQDGEPGPPGVPGPRGLPGLPGYAGVPGMSGLRGVPGMVGLEGIPGQKGDQGDCKDVQERGYKESGIYRIQPRLSNDSFLVWCDMMTRGGGWVSVLKRVDGSQDFYLNWNEYKNGFGSLPGEHWVGLDHLSELTNSQRNELLVELVDWDLKNVSALYDSFIVGNESTGYVLESLGDYTGDAGDSMANHLGKKFSTLDRDQDENADKESCSVFFQAGWWFKNCYFTLLTGRYVKPKPGVNYQYKSTIKWKDFHGYNYSLKAATMLIRPIYV</sequence>
<evidence type="ECO:0000259" key="3">
    <source>
        <dbReference type="PROSITE" id="PS51406"/>
    </source>
</evidence>
<dbReference type="EMBL" id="JALNTZ010000009">
    <property type="protein sequence ID" value="KAJ3641362.1"/>
    <property type="molecule type" value="Genomic_DNA"/>
</dbReference>
<dbReference type="Gene3D" id="3.90.215.10">
    <property type="entry name" value="Gamma Fibrinogen, chain A, domain 1"/>
    <property type="match status" value="1"/>
</dbReference>
<dbReference type="PANTHER" id="PTHR19143">
    <property type="entry name" value="FIBRINOGEN/TENASCIN/ANGIOPOEITIN"/>
    <property type="match status" value="1"/>
</dbReference>
<feature type="transmembrane region" description="Helical" evidence="2">
    <location>
        <begin position="21"/>
        <end position="46"/>
    </location>
</feature>
<dbReference type="InterPro" id="IPR050373">
    <property type="entry name" value="Fibrinogen_C-term_domain"/>
</dbReference>
<evidence type="ECO:0000256" key="2">
    <source>
        <dbReference type="SAM" id="Phobius"/>
    </source>
</evidence>
<dbReference type="InterPro" id="IPR002181">
    <property type="entry name" value="Fibrinogen_a/b/g_C_dom"/>
</dbReference>
<dbReference type="Proteomes" id="UP001168821">
    <property type="component" value="Unassembled WGS sequence"/>
</dbReference>
<dbReference type="Pfam" id="PF01391">
    <property type="entry name" value="Collagen"/>
    <property type="match status" value="1"/>
</dbReference>
<dbReference type="NCBIfam" id="NF040941">
    <property type="entry name" value="GGGWT_bact"/>
    <property type="match status" value="1"/>
</dbReference>
<evidence type="ECO:0000256" key="1">
    <source>
        <dbReference type="SAM" id="MobiDB-lite"/>
    </source>
</evidence>
<feature type="region of interest" description="Disordered" evidence="1">
    <location>
        <begin position="164"/>
        <end position="202"/>
    </location>
</feature>
<dbReference type="SUPFAM" id="SSF56496">
    <property type="entry name" value="Fibrinogen C-terminal domain-like"/>
    <property type="match status" value="1"/>
</dbReference>
<keyword evidence="2" id="KW-1133">Transmembrane helix</keyword>
<gene>
    <name evidence="4" type="ORF">Zmor_027873</name>
</gene>
<name>A0AA38M3Q2_9CUCU</name>
<organism evidence="4 5">
    <name type="scientific">Zophobas morio</name>
    <dbReference type="NCBI Taxonomy" id="2755281"/>
    <lineage>
        <taxon>Eukaryota</taxon>
        <taxon>Metazoa</taxon>
        <taxon>Ecdysozoa</taxon>
        <taxon>Arthropoda</taxon>
        <taxon>Hexapoda</taxon>
        <taxon>Insecta</taxon>
        <taxon>Pterygota</taxon>
        <taxon>Neoptera</taxon>
        <taxon>Endopterygota</taxon>
        <taxon>Coleoptera</taxon>
        <taxon>Polyphaga</taxon>
        <taxon>Cucujiformia</taxon>
        <taxon>Tenebrionidae</taxon>
        <taxon>Zophobas</taxon>
    </lineage>
</organism>
<dbReference type="PROSITE" id="PS51406">
    <property type="entry name" value="FIBRINOGEN_C_2"/>
    <property type="match status" value="1"/>
</dbReference>
<keyword evidence="2" id="KW-0472">Membrane</keyword>
<dbReference type="CDD" id="cd00087">
    <property type="entry name" value="FReD"/>
    <property type="match status" value="1"/>
</dbReference>
<dbReference type="PANTHER" id="PTHR19143:SF458">
    <property type="entry name" value="FIBRINOGEN C-TERMINAL DOMAIN-CONTAINING PROTEIN-RELATED"/>
    <property type="match status" value="1"/>
</dbReference>
<proteinExistence type="predicted"/>
<dbReference type="GO" id="GO:0005615">
    <property type="term" value="C:extracellular space"/>
    <property type="evidence" value="ECO:0007669"/>
    <property type="project" value="TreeGrafter"/>
</dbReference>
<feature type="domain" description="Fibrinogen C-terminal" evidence="3">
    <location>
        <begin position="228"/>
        <end position="452"/>
    </location>
</feature>
<accession>A0AA38M3Q2</accession>
<dbReference type="AlphaFoldDB" id="A0AA38M3Q2"/>
<evidence type="ECO:0000313" key="4">
    <source>
        <dbReference type="EMBL" id="KAJ3641362.1"/>
    </source>
</evidence>
<dbReference type="InterPro" id="IPR036056">
    <property type="entry name" value="Fibrinogen-like_C"/>
</dbReference>
<comment type="caution">
    <text evidence="4">The sequence shown here is derived from an EMBL/GenBank/DDBJ whole genome shotgun (WGS) entry which is preliminary data.</text>
</comment>
<protein>
    <recommendedName>
        <fullName evidence="3">Fibrinogen C-terminal domain-containing protein</fullName>
    </recommendedName>
</protein>
<keyword evidence="2" id="KW-0812">Transmembrane</keyword>
<evidence type="ECO:0000313" key="5">
    <source>
        <dbReference type="Proteomes" id="UP001168821"/>
    </source>
</evidence>
<keyword evidence="5" id="KW-1185">Reference proteome</keyword>
<dbReference type="SMART" id="SM00186">
    <property type="entry name" value="FBG"/>
    <property type="match status" value="1"/>
</dbReference>
<dbReference type="InterPro" id="IPR014716">
    <property type="entry name" value="Fibrinogen_a/b/g_C_1"/>
</dbReference>
<dbReference type="Pfam" id="PF00147">
    <property type="entry name" value="Fibrinogen_C"/>
    <property type="match status" value="1"/>
</dbReference>
<reference evidence="4" key="1">
    <citation type="journal article" date="2023" name="G3 (Bethesda)">
        <title>Whole genome assemblies of Zophobas morio and Tenebrio molitor.</title>
        <authorList>
            <person name="Kaur S."/>
            <person name="Stinson S.A."/>
            <person name="diCenzo G.C."/>
        </authorList>
    </citation>
    <scope>NUCLEOTIDE SEQUENCE</scope>
    <source>
        <strain evidence="4">QUZm001</strain>
    </source>
</reference>
<dbReference type="InterPro" id="IPR008160">
    <property type="entry name" value="Collagen"/>
</dbReference>